<comment type="caution">
    <text evidence="2">The sequence shown here is derived from an EMBL/GenBank/DDBJ whole genome shotgun (WGS) entry which is preliminary data.</text>
</comment>
<evidence type="ECO:0000256" key="1">
    <source>
        <dbReference type="SAM" id="MobiDB-lite"/>
    </source>
</evidence>
<feature type="region of interest" description="Disordered" evidence="1">
    <location>
        <begin position="1"/>
        <end position="23"/>
    </location>
</feature>
<sequence length="83" mass="9308">MTKEVDSAGFYLENNEKQDKRDEVEELFHSGKPEAGCAGIITNPNRRARRSGADFVPPCGFFRTNSLSVLLSTDNNVQNPRTY</sequence>
<evidence type="ECO:0000313" key="2">
    <source>
        <dbReference type="EMBL" id="GLK88646.1"/>
    </source>
</evidence>
<reference evidence="2" key="1">
    <citation type="journal article" date="2014" name="Int. J. Syst. Evol. Microbiol.">
        <title>Complete genome sequence of Corynebacterium casei LMG S-19264T (=DSM 44701T), isolated from a smear-ripened cheese.</title>
        <authorList>
            <consortium name="US DOE Joint Genome Institute (JGI-PGF)"/>
            <person name="Walter F."/>
            <person name="Albersmeier A."/>
            <person name="Kalinowski J."/>
            <person name="Ruckert C."/>
        </authorList>
    </citation>
    <scope>NUCLEOTIDE SEQUENCE</scope>
    <source>
        <strain evidence="2">VKM B-2935</strain>
    </source>
</reference>
<dbReference type="AlphaFoldDB" id="A0A9W6NFH6"/>
<protein>
    <submittedName>
        <fullName evidence="2">Uncharacterized protein</fullName>
    </submittedName>
</protein>
<reference evidence="2" key="2">
    <citation type="submission" date="2023-01" db="EMBL/GenBank/DDBJ databases">
        <authorList>
            <person name="Sun Q."/>
            <person name="Evtushenko L."/>
        </authorList>
    </citation>
    <scope>NUCLEOTIDE SEQUENCE</scope>
    <source>
        <strain evidence="2">VKM B-2935</strain>
    </source>
</reference>
<dbReference type="EMBL" id="BSFN01000003">
    <property type="protein sequence ID" value="GLK88646.1"/>
    <property type="molecule type" value="Genomic_DNA"/>
</dbReference>
<dbReference type="RefSeq" id="WP_271194878.1">
    <property type="nucleotide sequence ID" value="NZ_BSFN01000003.1"/>
</dbReference>
<accession>A0A9W6NFH6</accession>
<feature type="compositionally biased region" description="Basic and acidic residues" evidence="1">
    <location>
        <begin position="14"/>
        <end position="23"/>
    </location>
</feature>
<keyword evidence="3" id="KW-1185">Reference proteome</keyword>
<proteinExistence type="predicted"/>
<gene>
    <name evidence="2" type="ORF">GCM10017655_17080</name>
</gene>
<organism evidence="2 3">
    <name type="scientific">Pseudomonas turukhanskensis</name>
    <dbReference type="NCBI Taxonomy" id="1806536"/>
    <lineage>
        <taxon>Bacteria</taxon>
        <taxon>Pseudomonadati</taxon>
        <taxon>Pseudomonadota</taxon>
        <taxon>Gammaproteobacteria</taxon>
        <taxon>Pseudomonadales</taxon>
        <taxon>Pseudomonadaceae</taxon>
        <taxon>Pseudomonas</taxon>
    </lineage>
</organism>
<dbReference type="Proteomes" id="UP001143328">
    <property type="component" value="Unassembled WGS sequence"/>
</dbReference>
<evidence type="ECO:0000313" key="3">
    <source>
        <dbReference type="Proteomes" id="UP001143328"/>
    </source>
</evidence>
<name>A0A9W6NFH6_9PSED</name>